<proteinExistence type="predicted"/>
<keyword evidence="1" id="KW-0472">Membrane</keyword>
<keyword evidence="3" id="KW-1185">Reference proteome</keyword>
<dbReference type="AlphaFoldDB" id="A0A1M6BKE6"/>
<evidence type="ECO:0000313" key="3">
    <source>
        <dbReference type="Proteomes" id="UP000184192"/>
    </source>
</evidence>
<dbReference type="PANTHER" id="PTHR15852">
    <property type="entry name" value="PLASTID TRANSCRIPTIONALLY ACTIVE PROTEIN"/>
    <property type="match status" value="1"/>
</dbReference>
<organism evidence="2 3">
    <name type="scientific">Bacteroides stercorirosoris</name>
    <dbReference type="NCBI Taxonomy" id="871324"/>
    <lineage>
        <taxon>Bacteria</taxon>
        <taxon>Pseudomonadati</taxon>
        <taxon>Bacteroidota</taxon>
        <taxon>Bacteroidia</taxon>
        <taxon>Bacteroidales</taxon>
        <taxon>Bacteroidaceae</taxon>
        <taxon>Bacteroides</taxon>
    </lineage>
</organism>
<reference evidence="3" key="1">
    <citation type="submission" date="2016-11" db="EMBL/GenBank/DDBJ databases">
        <authorList>
            <person name="Varghese N."/>
            <person name="Submissions S."/>
        </authorList>
    </citation>
    <scope>NUCLEOTIDE SEQUENCE [LARGE SCALE GENOMIC DNA]</scope>
    <source>
        <strain evidence="3">DSM 26884</strain>
    </source>
</reference>
<accession>A0A1M6BKE6</accession>
<keyword evidence="1" id="KW-1133">Transmembrane helix</keyword>
<dbReference type="SUPFAM" id="SSF57938">
    <property type="entry name" value="DnaJ/Hsp40 cysteine-rich domain"/>
    <property type="match status" value="1"/>
</dbReference>
<name>A0A1M6BKE6_9BACE</name>
<dbReference type="Proteomes" id="UP000184192">
    <property type="component" value="Unassembled WGS sequence"/>
</dbReference>
<evidence type="ECO:0000256" key="1">
    <source>
        <dbReference type="SAM" id="Phobius"/>
    </source>
</evidence>
<evidence type="ECO:0000313" key="2">
    <source>
        <dbReference type="EMBL" id="SHI49146.1"/>
    </source>
</evidence>
<feature type="transmembrane region" description="Helical" evidence="1">
    <location>
        <begin position="49"/>
        <end position="66"/>
    </location>
</feature>
<dbReference type="EMBL" id="FQZN01000003">
    <property type="protein sequence ID" value="SHI49146.1"/>
    <property type="molecule type" value="Genomic_DNA"/>
</dbReference>
<dbReference type="InterPro" id="IPR036410">
    <property type="entry name" value="HSP_DnaJ_Cys-rich_dom_sf"/>
</dbReference>
<gene>
    <name evidence="2" type="ORF">SAMN05444350_10331</name>
</gene>
<sequence length="353" mass="40210">MAWGCYFHICSQRFSQGLYIRTWHTAPRFCIDKGSRGGGDAYRRYMRKIYLVFCFFELIISIHSLAQNDICSYCNGSSKVKCDECNGDNHANCIKCHGTGFIRCPFKNAYPVFHPVVVESMPTSLSQNIHTDYHNSTKTNSDSKYSALNNPNLVDNSEKIKQSEKGIKELEYKKQHCSYCHGTGKVPGNYCYPCRGTGTIKIGYYTPQFFPCNWCGGKGRSDVACTECQKTNMAISFVKLHLENLKETHGMTKETEQFYYEHKNKMAQMDRDYQNSINAIADSYLDKPSNKSSVYRHSNGEPLCPDCKGSGKCHICKGDKLYENSYDNYRITNCDFCKQTGVCPMCHGRGTIR</sequence>
<dbReference type="PANTHER" id="PTHR15852:SF54">
    <property type="entry name" value="PROTEIN SSUH2 HOMOLOG"/>
    <property type="match status" value="1"/>
</dbReference>
<keyword evidence="1" id="KW-0812">Transmembrane</keyword>
<protein>
    <submittedName>
        <fullName evidence="2">Uncharacterized protein</fullName>
    </submittedName>
</protein>
<dbReference type="Gene3D" id="6.20.20.10">
    <property type="match status" value="1"/>
</dbReference>